<evidence type="ECO:0000313" key="3">
    <source>
        <dbReference type="Proteomes" id="UP000460287"/>
    </source>
</evidence>
<dbReference type="CDD" id="cd00158">
    <property type="entry name" value="RHOD"/>
    <property type="match status" value="1"/>
</dbReference>
<organism evidence="2 3">
    <name type="scientific">Inconstantimicrobium porci</name>
    <dbReference type="NCBI Taxonomy" id="2652291"/>
    <lineage>
        <taxon>Bacteria</taxon>
        <taxon>Bacillati</taxon>
        <taxon>Bacillota</taxon>
        <taxon>Clostridia</taxon>
        <taxon>Eubacteriales</taxon>
        <taxon>Clostridiaceae</taxon>
        <taxon>Inconstantimicrobium</taxon>
    </lineage>
</organism>
<dbReference type="Proteomes" id="UP000460287">
    <property type="component" value="Unassembled WGS sequence"/>
</dbReference>
<dbReference type="Gene3D" id="3.40.250.10">
    <property type="entry name" value="Rhodanese-like domain"/>
    <property type="match status" value="1"/>
</dbReference>
<dbReference type="RefSeq" id="WP_154530444.1">
    <property type="nucleotide sequence ID" value="NZ_JAQXTV010000123.1"/>
</dbReference>
<keyword evidence="3" id="KW-1185">Reference proteome</keyword>
<protein>
    <submittedName>
        <fullName evidence="2">Rhodanese-like domain-containing protein</fullName>
    </submittedName>
</protein>
<dbReference type="SUPFAM" id="SSF52821">
    <property type="entry name" value="Rhodanese/Cell cycle control phosphatase"/>
    <property type="match status" value="1"/>
</dbReference>
<dbReference type="InterPro" id="IPR036873">
    <property type="entry name" value="Rhodanese-like_dom_sf"/>
</dbReference>
<dbReference type="PANTHER" id="PTHR43031">
    <property type="entry name" value="FAD-DEPENDENT OXIDOREDUCTASE"/>
    <property type="match status" value="1"/>
</dbReference>
<dbReference type="Pfam" id="PF00581">
    <property type="entry name" value="Rhodanese"/>
    <property type="match status" value="1"/>
</dbReference>
<evidence type="ECO:0000259" key="1">
    <source>
        <dbReference type="PROSITE" id="PS50206"/>
    </source>
</evidence>
<dbReference type="EMBL" id="VULX01000003">
    <property type="protein sequence ID" value="MSR90557.1"/>
    <property type="molecule type" value="Genomic_DNA"/>
</dbReference>
<dbReference type="PROSITE" id="PS50206">
    <property type="entry name" value="RHODANESE_3"/>
    <property type="match status" value="1"/>
</dbReference>
<accession>A0A7X2T0G4</accession>
<dbReference type="PANTHER" id="PTHR43031:SF1">
    <property type="entry name" value="PYRIDINE NUCLEOTIDE-DISULPHIDE OXIDOREDUCTASE"/>
    <property type="match status" value="1"/>
</dbReference>
<proteinExistence type="predicted"/>
<dbReference type="InterPro" id="IPR050229">
    <property type="entry name" value="GlpE_sulfurtransferase"/>
</dbReference>
<comment type="caution">
    <text evidence="2">The sequence shown here is derived from an EMBL/GenBank/DDBJ whole genome shotgun (WGS) entry which is preliminary data.</text>
</comment>
<feature type="domain" description="Rhodanese" evidence="1">
    <location>
        <begin position="15"/>
        <end position="101"/>
    </location>
</feature>
<gene>
    <name evidence="2" type="ORF">FYJ33_03795</name>
</gene>
<dbReference type="AlphaFoldDB" id="A0A7X2T0G4"/>
<dbReference type="InterPro" id="IPR001763">
    <property type="entry name" value="Rhodanese-like_dom"/>
</dbReference>
<reference evidence="2 3" key="1">
    <citation type="submission" date="2019-08" db="EMBL/GenBank/DDBJ databases">
        <title>In-depth cultivation of the pig gut microbiome towards novel bacterial diversity and tailored functional studies.</title>
        <authorList>
            <person name="Wylensek D."/>
            <person name="Hitch T.C.A."/>
            <person name="Clavel T."/>
        </authorList>
    </citation>
    <scope>NUCLEOTIDE SEQUENCE [LARGE SCALE GENOMIC DNA]</scope>
    <source>
        <strain evidence="2 3">WCA-383-APC-5B</strain>
    </source>
</reference>
<dbReference type="SMART" id="SM00450">
    <property type="entry name" value="RHOD"/>
    <property type="match status" value="1"/>
</dbReference>
<sequence>MIDISVKEAEELISTEKDLLILDVRTHEEYVDGHLENSKLIPLGKLPLDIDELYGLEDTPILVYCRSGGRSYQASLILENNGFRKIYNMLGGYTKWEQHLGNK</sequence>
<name>A0A7X2T0G4_9CLOT</name>
<evidence type="ECO:0000313" key="2">
    <source>
        <dbReference type="EMBL" id="MSR90557.1"/>
    </source>
</evidence>